<accession>A0A9D6V030</accession>
<dbReference type="InterPro" id="IPR051239">
    <property type="entry name" value="2'-dNMP_N-hydrolase"/>
</dbReference>
<dbReference type="InterPro" id="IPR007710">
    <property type="entry name" value="Nucleoside_deoxyribTrfase"/>
</dbReference>
<dbReference type="GO" id="GO:0070694">
    <property type="term" value="F:5-hydroxymethyl-dUMP N-hydrolase activity"/>
    <property type="evidence" value="ECO:0007669"/>
    <property type="project" value="TreeGrafter"/>
</dbReference>
<dbReference type="Pfam" id="PF05014">
    <property type="entry name" value="Nuc_deoxyrib_tr"/>
    <property type="match status" value="1"/>
</dbReference>
<dbReference type="Proteomes" id="UP000807825">
    <property type="component" value="Unassembled WGS sequence"/>
</dbReference>
<proteinExistence type="predicted"/>
<dbReference type="PANTHER" id="PTHR15364:SF0">
    <property type="entry name" value="2'-DEOXYNUCLEOSIDE 5'-PHOSPHATE N-HYDROLASE 1"/>
    <property type="match status" value="1"/>
</dbReference>
<evidence type="ECO:0000313" key="1">
    <source>
        <dbReference type="EMBL" id="MBI5249034.1"/>
    </source>
</evidence>
<dbReference type="GO" id="GO:0009159">
    <property type="term" value="P:deoxyribonucleoside monophosphate catabolic process"/>
    <property type="evidence" value="ECO:0007669"/>
    <property type="project" value="TreeGrafter"/>
</dbReference>
<gene>
    <name evidence="1" type="ORF">HY912_06025</name>
</gene>
<evidence type="ECO:0000313" key="2">
    <source>
        <dbReference type="Proteomes" id="UP000807825"/>
    </source>
</evidence>
<dbReference type="PANTHER" id="PTHR15364">
    <property type="entry name" value="2'-DEOXYNUCLEOSIDE 5'-PHOSPHATE N-HYDROLASE 1"/>
    <property type="match status" value="1"/>
</dbReference>
<name>A0A9D6V030_9BACT</name>
<reference evidence="1" key="1">
    <citation type="submission" date="2020-07" db="EMBL/GenBank/DDBJ databases">
        <title>Huge and variable diversity of episymbiotic CPR bacteria and DPANN archaea in groundwater ecosystems.</title>
        <authorList>
            <person name="He C.Y."/>
            <person name="Keren R."/>
            <person name="Whittaker M."/>
            <person name="Farag I.F."/>
            <person name="Doudna J."/>
            <person name="Cate J.H.D."/>
            <person name="Banfield J.F."/>
        </authorList>
    </citation>
    <scope>NUCLEOTIDE SEQUENCE</scope>
    <source>
        <strain evidence="1">NC_groundwater_1664_Pr3_B-0.1um_52_9</strain>
    </source>
</reference>
<dbReference type="AlphaFoldDB" id="A0A9D6V030"/>
<comment type="caution">
    <text evidence="1">The sequence shown here is derived from an EMBL/GenBank/DDBJ whole genome shotgun (WGS) entry which is preliminary data.</text>
</comment>
<sequence>MLKVYLASPLGFSPEWKSYRDKIKRLLTDLAFTVLDSWDPKFHKVIEEASAIQDWPARVAAFRDIARQIGRANEDMIRTCDIVFGVLEGAEVDSGTASEIGFAAGLGKKCYGLRSDFRDSGDFDGIPINLQVLYWIEASAGKRFRKIEELTEDTHVAPLIQRSTLYGNRKREDCRHARFLRVHSSR</sequence>
<organism evidence="1 2">
    <name type="scientific">Desulfomonile tiedjei</name>
    <dbReference type="NCBI Taxonomy" id="2358"/>
    <lineage>
        <taxon>Bacteria</taxon>
        <taxon>Pseudomonadati</taxon>
        <taxon>Thermodesulfobacteriota</taxon>
        <taxon>Desulfomonilia</taxon>
        <taxon>Desulfomonilales</taxon>
        <taxon>Desulfomonilaceae</taxon>
        <taxon>Desulfomonile</taxon>
    </lineage>
</organism>
<dbReference type="Gene3D" id="3.40.50.450">
    <property type="match status" value="1"/>
</dbReference>
<protein>
    <submittedName>
        <fullName evidence="1">Nucleoside 2-deoxyribosyltransferase</fullName>
    </submittedName>
</protein>
<dbReference type="SUPFAM" id="SSF52309">
    <property type="entry name" value="N-(deoxy)ribosyltransferase-like"/>
    <property type="match status" value="1"/>
</dbReference>
<dbReference type="EMBL" id="JACRDE010000173">
    <property type="protein sequence ID" value="MBI5249034.1"/>
    <property type="molecule type" value="Genomic_DNA"/>
</dbReference>